<dbReference type="InterPro" id="IPR050092">
    <property type="entry name" value="RNase_H"/>
</dbReference>
<keyword evidence="7" id="KW-0378">Hydrolase</keyword>
<dbReference type="InParanoid" id="A0A5C3P1B1"/>
<name>A0A5C3P1B1_9APHY</name>
<evidence type="ECO:0000256" key="6">
    <source>
        <dbReference type="ARBA" id="ARBA00022759"/>
    </source>
</evidence>
<evidence type="ECO:0000313" key="9">
    <source>
        <dbReference type="EMBL" id="TFK83414.1"/>
    </source>
</evidence>
<keyword evidence="10" id="KW-1185">Reference proteome</keyword>
<keyword evidence="4" id="KW-0540">Nuclease</keyword>
<evidence type="ECO:0000256" key="7">
    <source>
        <dbReference type="ARBA" id="ARBA00022801"/>
    </source>
</evidence>
<feature type="non-terminal residue" evidence="9">
    <location>
        <position position="323"/>
    </location>
</feature>
<accession>A0A5C3P1B1</accession>
<dbReference type="EMBL" id="ML211395">
    <property type="protein sequence ID" value="TFK83414.1"/>
    <property type="molecule type" value="Genomic_DNA"/>
</dbReference>
<comment type="catalytic activity">
    <reaction evidence="1">
        <text>Endonucleolytic cleavage to 5'-phosphomonoester.</text>
        <dbReference type="EC" id="3.1.26.4"/>
    </reaction>
</comment>
<dbReference type="GO" id="GO:0003676">
    <property type="term" value="F:nucleic acid binding"/>
    <property type="evidence" value="ECO:0007669"/>
    <property type="project" value="InterPro"/>
</dbReference>
<dbReference type="PROSITE" id="PS50879">
    <property type="entry name" value="RNASE_H_1"/>
    <property type="match status" value="1"/>
</dbReference>
<organism evidence="9 10">
    <name type="scientific">Polyporus arcularius HHB13444</name>
    <dbReference type="NCBI Taxonomy" id="1314778"/>
    <lineage>
        <taxon>Eukaryota</taxon>
        <taxon>Fungi</taxon>
        <taxon>Dikarya</taxon>
        <taxon>Basidiomycota</taxon>
        <taxon>Agaricomycotina</taxon>
        <taxon>Agaricomycetes</taxon>
        <taxon>Polyporales</taxon>
        <taxon>Polyporaceae</taxon>
        <taxon>Polyporus</taxon>
    </lineage>
</organism>
<comment type="similarity">
    <text evidence="2">Belongs to the RNase H family.</text>
</comment>
<dbReference type="Pfam" id="PF00075">
    <property type="entry name" value="RNase_H"/>
    <property type="match status" value="1"/>
</dbReference>
<evidence type="ECO:0000313" key="10">
    <source>
        <dbReference type="Proteomes" id="UP000308197"/>
    </source>
</evidence>
<evidence type="ECO:0000256" key="4">
    <source>
        <dbReference type="ARBA" id="ARBA00022722"/>
    </source>
</evidence>
<dbReference type="EC" id="3.1.26.4" evidence="3"/>
<sequence>MWMKHYLRLDDSRATWAFFADALIARALTAASKRVDRDAQVNLFLQTWKVNSHTKNKLPEDLRLMINTAHKHGLRLDVLNPAEDLKELMPIWYHIGTGEGRSSANSVASKCLRDRHGISTVLDTLRATQMRHPRDPAHRAKASCQCGQCARDRSRFSCENPHRCAEAAEKLVHKLIPLWKPDASCPTDGLSLTKRRKDRNIVAKDTNGRIIFDPSITEHAPLSNAFRIFDGNDVERSEPSRRGPRRFGLTDTDIEVYTDGSCIDNGLPDAKAGSGVWFATDDSRNIAERVPGDVQSNQTAEIFAVTLAARAVPKHTPLHLVTD</sequence>
<dbReference type="InterPro" id="IPR012337">
    <property type="entry name" value="RNaseH-like_sf"/>
</dbReference>
<evidence type="ECO:0000259" key="8">
    <source>
        <dbReference type="PROSITE" id="PS50879"/>
    </source>
</evidence>
<dbReference type="PANTHER" id="PTHR10642">
    <property type="entry name" value="RIBONUCLEASE H1"/>
    <property type="match status" value="1"/>
</dbReference>
<dbReference type="GO" id="GO:0004523">
    <property type="term" value="F:RNA-DNA hybrid ribonuclease activity"/>
    <property type="evidence" value="ECO:0007669"/>
    <property type="project" value="UniProtKB-EC"/>
</dbReference>
<dbReference type="InterPro" id="IPR002156">
    <property type="entry name" value="RNaseH_domain"/>
</dbReference>
<proteinExistence type="inferred from homology"/>
<keyword evidence="6" id="KW-0255">Endonuclease</keyword>
<evidence type="ECO:0000256" key="2">
    <source>
        <dbReference type="ARBA" id="ARBA00005300"/>
    </source>
</evidence>
<dbReference type="AlphaFoldDB" id="A0A5C3P1B1"/>
<protein>
    <recommendedName>
        <fullName evidence="3">ribonuclease H</fullName>
        <ecNumber evidence="3">3.1.26.4</ecNumber>
    </recommendedName>
</protein>
<gene>
    <name evidence="9" type="ORF">K466DRAFT_440347</name>
</gene>
<evidence type="ECO:0000256" key="3">
    <source>
        <dbReference type="ARBA" id="ARBA00012180"/>
    </source>
</evidence>
<reference evidence="9 10" key="1">
    <citation type="journal article" date="2019" name="Nat. Ecol. Evol.">
        <title>Megaphylogeny resolves global patterns of mushroom evolution.</title>
        <authorList>
            <person name="Varga T."/>
            <person name="Krizsan K."/>
            <person name="Foldi C."/>
            <person name="Dima B."/>
            <person name="Sanchez-Garcia M."/>
            <person name="Sanchez-Ramirez S."/>
            <person name="Szollosi G.J."/>
            <person name="Szarkandi J.G."/>
            <person name="Papp V."/>
            <person name="Albert L."/>
            <person name="Andreopoulos W."/>
            <person name="Angelini C."/>
            <person name="Antonin V."/>
            <person name="Barry K.W."/>
            <person name="Bougher N.L."/>
            <person name="Buchanan P."/>
            <person name="Buyck B."/>
            <person name="Bense V."/>
            <person name="Catcheside P."/>
            <person name="Chovatia M."/>
            <person name="Cooper J."/>
            <person name="Damon W."/>
            <person name="Desjardin D."/>
            <person name="Finy P."/>
            <person name="Geml J."/>
            <person name="Haridas S."/>
            <person name="Hughes K."/>
            <person name="Justo A."/>
            <person name="Karasinski D."/>
            <person name="Kautmanova I."/>
            <person name="Kiss B."/>
            <person name="Kocsube S."/>
            <person name="Kotiranta H."/>
            <person name="LaButti K.M."/>
            <person name="Lechner B.E."/>
            <person name="Liimatainen K."/>
            <person name="Lipzen A."/>
            <person name="Lukacs Z."/>
            <person name="Mihaltcheva S."/>
            <person name="Morgado L.N."/>
            <person name="Niskanen T."/>
            <person name="Noordeloos M.E."/>
            <person name="Ohm R.A."/>
            <person name="Ortiz-Santana B."/>
            <person name="Ovrebo C."/>
            <person name="Racz N."/>
            <person name="Riley R."/>
            <person name="Savchenko A."/>
            <person name="Shiryaev A."/>
            <person name="Soop K."/>
            <person name="Spirin V."/>
            <person name="Szebenyi C."/>
            <person name="Tomsovsky M."/>
            <person name="Tulloss R.E."/>
            <person name="Uehling J."/>
            <person name="Grigoriev I.V."/>
            <person name="Vagvolgyi C."/>
            <person name="Papp T."/>
            <person name="Martin F.M."/>
            <person name="Miettinen O."/>
            <person name="Hibbett D.S."/>
            <person name="Nagy L.G."/>
        </authorList>
    </citation>
    <scope>NUCLEOTIDE SEQUENCE [LARGE SCALE GENOMIC DNA]</scope>
    <source>
        <strain evidence="9 10">HHB13444</strain>
    </source>
</reference>
<feature type="domain" description="RNase H type-1" evidence="8">
    <location>
        <begin position="250"/>
        <end position="323"/>
    </location>
</feature>
<dbReference type="GO" id="GO:0043137">
    <property type="term" value="P:DNA replication, removal of RNA primer"/>
    <property type="evidence" value="ECO:0007669"/>
    <property type="project" value="TreeGrafter"/>
</dbReference>
<dbReference type="SUPFAM" id="SSF53098">
    <property type="entry name" value="Ribonuclease H-like"/>
    <property type="match status" value="1"/>
</dbReference>
<dbReference type="STRING" id="1314778.A0A5C3P1B1"/>
<dbReference type="Proteomes" id="UP000308197">
    <property type="component" value="Unassembled WGS sequence"/>
</dbReference>
<dbReference type="GO" id="GO:0046872">
    <property type="term" value="F:metal ion binding"/>
    <property type="evidence" value="ECO:0007669"/>
    <property type="project" value="UniProtKB-KW"/>
</dbReference>
<evidence type="ECO:0000256" key="5">
    <source>
        <dbReference type="ARBA" id="ARBA00022723"/>
    </source>
</evidence>
<evidence type="ECO:0000256" key="1">
    <source>
        <dbReference type="ARBA" id="ARBA00000077"/>
    </source>
</evidence>
<dbReference type="InterPro" id="IPR036397">
    <property type="entry name" value="RNaseH_sf"/>
</dbReference>
<dbReference type="Gene3D" id="3.30.420.10">
    <property type="entry name" value="Ribonuclease H-like superfamily/Ribonuclease H"/>
    <property type="match status" value="1"/>
</dbReference>
<dbReference type="PANTHER" id="PTHR10642:SF26">
    <property type="entry name" value="RIBONUCLEASE H1"/>
    <property type="match status" value="1"/>
</dbReference>
<keyword evidence="5" id="KW-0479">Metal-binding</keyword>